<accession>A0ACC2RMZ8</accession>
<evidence type="ECO:0000313" key="1">
    <source>
        <dbReference type="EMBL" id="KAJ9051481.1"/>
    </source>
</evidence>
<organism evidence="1 2">
    <name type="scientific">Entomophthora muscae</name>
    <dbReference type="NCBI Taxonomy" id="34485"/>
    <lineage>
        <taxon>Eukaryota</taxon>
        <taxon>Fungi</taxon>
        <taxon>Fungi incertae sedis</taxon>
        <taxon>Zoopagomycota</taxon>
        <taxon>Entomophthoromycotina</taxon>
        <taxon>Entomophthoromycetes</taxon>
        <taxon>Entomophthorales</taxon>
        <taxon>Entomophthoraceae</taxon>
        <taxon>Entomophthora</taxon>
    </lineage>
</organism>
<gene>
    <name evidence="1" type="ORF">DSO57_1004218</name>
</gene>
<comment type="caution">
    <text evidence="1">The sequence shown here is derived from an EMBL/GenBank/DDBJ whole genome shotgun (WGS) entry which is preliminary data.</text>
</comment>
<keyword evidence="2" id="KW-1185">Reference proteome</keyword>
<dbReference type="EMBL" id="QTSX02007110">
    <property type="protein sequence ID" value="KAJ9051481.1"/>
    <property type="molecule type" value="Genomic_DNA"/>
</dbReference>
<dbReference type="Proteomes" id="UP001165960">
    <property type="component" value="Unassembled WGS sequence"/>
</dbReference>
<name>A0ACC2RMZ8_9FUNG</name>
<protein>
    <submittedName>
        <fullName evidence="1">Uncharacterized protein</fullName>
    </submittedName>
</protein>
<evidence type="ECO:0000313" key="2">
    <source>
        <dbReference type="Proteomes" id="UP001165960"/>
    </source>
</evidence>
<proteinExistence type="predicted"/>
<reference evidence="1" key="1">
    <citation type="submission" date="2022-04" db="EMBL/GenBank/DDBJ databases">
        <title>Genome of the entomopathogenic fungus Entomophthora muscae.</title>
        <authorList>
            <person name="Elya C."/>
            <person name="Lovett B.R."/>
            <person name="Lee E."/>
            <person name="Macias A.M."/>
            <person name="Hajek A.E."/>
            <person name="De Bivort B.L."/>
            <person name="Kasson M.T."/>
            <person name="De Fine Licht H.H."/>
            <person name="Stajich J.E."/>
        </authorList>
    </citation>
    <scope>NUCLEOTIDE SEQUENCE</scope>
    <source>
        <strain evidence="1">Berkeley</strain>
    </source>
</reference>
<sequence length="536" mass="59964">MSKVTINENTCENAEGIQLNDESTADLQFHTLLSNVQLIQGLESRRYFQASKIQALVCKKADLSRSCVIQAKAGTGKTLAFSCATLDSFIPSLKKDMVQVLVVTPTHEIARQVADILRDITKYFVPIPPSIQVFVGGQNKIEDTKNGLDCHIAVGTPGRLNAMIASKQLNTSAVETLIFDEADRLMNHIFMPDLTNIYKSLPKSTRVLAASATFEASALSVLETNFLPDNAQYLMVDGQDVNLEGIRQFSLLVKLEPTERKCTSHMLDYQLFQKKTDTLIEALSKIKFYQAIVFLNKESRSTELVNKLSSMGWPAAYTSGKTSKMERLKAMAKTRSFDVRVLVCSDLIARGVDVDRVDLVINLDMPPSADTYLHRVGRTGRFGTEGIAISLIGSEDEVAAIKIFQDAFEMSILQITAVDQINQSAASSRKLQREDVLAFSRLKTIREKRKDHIPDDSDSTSKPKVTKTNHSNIEHSLSTPLPYTPQSPTNYHSHSRHVQPQEKNQSQFEVPLTASQCTFPPENPFLKFWWNHFSRK</sequence>